<feature type="repeat" description="ANK" evidence="2">
    <location>
        <begin position="809"/>
        <end position="830"/>
    </location>
</feature>
<feature type="transmembrane region" description="Helical" evidence="4">
    <location>
        <begin position="1457"/>
        <end position="1478"/>
    </location>
</feature>
<dbReference type="GO" id="GO:0003824">
    <property type="term" value="F:catalytic activity"/>
    <property type="evidence" value="ECO:0007669"/>
    <property type="project" value="InterPro"/>
</dbReference>
<keyword evidence="4" id="KW-0812">Transmembrane</keyword>
<dbReference type="Proteomes" id="UP000801864">
    <property type="component" value="Unassembled WGS sequence"/>
</dbReference>
<reference evidence="6 7" key="1">
    <citation type="submission" date="2018-06" db="EMBL/GenBank/DDBJ databases">
        <title>Genome analysis of cellulolytic fungus Trichoderma lentiforme CFAM-422.</title>
        <authorList>
            <person name="Steindorff A.S."/>
            <person name="Formighieri E.F."/>
            <person name="Midorikawa G.E.O."/>
            <person name="Tamietti M.S."/>
            <person name="Ramos E.Z."/>
            <person name="Silva A.S."/>
            <person name="Bon E.P.S."/>
            <person name="Mendes T.D."/>
            <person name="Damaso M.C.T."/>
            <person name="Favaro L.C.L."/>
        </authorList>
    </citation>
    <scope>NUCLEOTIDE SEQUENCE [LARGE SCALE GENOMIC DNA]</scope>
    <source>
        <strain evidence="6 7">CFAM-422</strain>
    </source>
</reference>
<comment type="caution">
    <text evidence="6">The sequence shown here is derived from an EMBL/GenBank/DDBJ whole genome shotgun (WGS) entry which is preliminary data.</text>
</comment>
<feature type="transmembrane region" description="Helical" evidence="4">
    <location>
        <begin position="1490"/>
        <end position="1512"/>
    </location>
</feature>
<protein>
    <submittedName>
        <fullName evidence="6">Ankyrin-1</fullName>
    </submittedName>
</protein>
<dbReference type="Gene3D" id="3.40.50.300">
    <property type="entry name" value="P-loop containing nucleotide triphosphate hydrolases"/>
    <property type="match status" value="1"/>
</dbReference>
<dbReference type="SUPFAM" id="SSF53167">
    <property type="entry name" value="Purine and uridine phosphorylases"/>
    <property type="match status" value="1"/>
</dbReference>
<gene>
    <name evidence="6" type="ORF">CFAM422_000155</name>
</gene>
<evidence type="ECO:0000256" key="4">
    <source>
        <dbReference type="SAM" id="Phobius"/>
    </source>
</evidence>
<dbReference type="SMART" id="SM00248">
    <property type="entry name" value="ANK"/>
    <property type="match status" value="4"/>
</dbReference>
<dbReference type="PROSITE" id="PS50297">
    <property type="entry name" value="ANK_REP_REGION"/>
    <property type="match status" value="2"/>
</dbReference>
<dbReference type="PANTHER" id="PTHR10039">
    <property type="entry name" value="AMELOGENIN"/>
    <property type="match status" value="1"/>
</dbReference>
<sequence length="1516" mass="172116">MTSEANLRPRTHNDYTVGWLCALPKEQTAAIAMLDHRHADLQKPPNDQNIYKLGSISSHNIVIACLPKGKTGTNSAATSAAWMVNTFPSIKVSLLVGIGGGVPRKVRLGDVVVSAPTGQSPGVVQWETSKTITGGGFERTGSLNNPPTSLLTALTKLEIEHKLMGSRIPQYLDELKEKYPRLAKKYLRSDRHEDLLFRSDYRHIRSPFHQGTLDSDDIDDLDNINEPEDSTDKEVCRYCDKSQLIKRKRKAMLVHYGLIASGSQAIKDGLQRDYLNDLGTMYVGEENKAINKAKQEGAENIRILDWLTPMDYGPQQRDYFQRQQPGTWRWLLNSKKFQSWLVTSNQTLFCPGAPGAGKTILTSIVVDYLISKFSHGDVGIAYIYCNYYRYDEQNTGDLLSSILKQLTEAQPFPPEGVKDLYRRHQSRRTRPSVGELYKTLQSIITLYSRVFIIIDALDECQTSNDSREKILFYLFKIQAESGINIFATSRPNSEICEKFKESTVIEVHAHNDDIRNYLESQILKSNLATWSINGDIITTITGAAEGIFLLAQLLFKIFEKKRSPNGVKNALNWLTKKQKTYDFVYEQAMQRILQQKGDSPMTARLILSWILCAKRPLKPSELQHVLAVGPKDYHIDERNIYSIELMVSFCDGLVTIEEGSGIIRLNHYITHEYFARTRALWFPEAEDTITTICVAYLLLDDFEAGPCETAFDLEERLREFPLYEYAAHNWGNHARACSRLNEEVMRFLDCNLKVEASTQVLLVGNRPWDDIQDYPRQMTGLHLAAYFGVIEAVSNLMQKERHPDLGDSFGRTPLSYAAENGHGALVKLLLATCKVNINSSDKFDRTALSYAAENGHEAVVQLLLERGANTNTKDSNGSTLLAWADENRHKGTARLLLDADWRIALGIKQPGNEDSDSGSDNGSIFSSASTMLSTTTLGIETGRMHSLFVQEFVTLLNEDKALRSLTLEAVSKQEIGPGRARNNFRKLLKHFASDLRVETVNNHHRGFVGFVKTNLSNISQGLFSEFSSNDQEVGGTMAEPRMQQYAAGESQKRVEEYLQLFQELESVEQATPAHINNNANDQFEPGDSDGESEQDGTDEEAEPDELHNDPLKHLGELRHFILDSTAYQALRRRFDEFVRPSLRSKLGDLHTRWSRHDHRHHSFVARYKLSDLVVELQYIHPQEIRLDEDNKNTHWQSFLGYYQNLIEQRTQVSWDWWPLPHYPRPLENCESRLRWQCDCGEDRWAEVPNAFARRLMSFICELSKDGTSMSGNQSPSASHTGNTDAYGSSGNTFSPTVPSTSGGVHQPHQPLHRTSPINIPRGGVVGTQASAISTTPLDRWVLFAVNRGTEYKLAQIYFEKFADHVFAPINKDAFPELGNPDYDYRPRPMNFKPPVSTHEFKHHFYARRKRNANILVQPHSELLDRLPKKLTELEEGGDNREMFWGLYAREIVSLRWVLFYNFLCLLPVIIFFIIWISPLGRSTDLQNPSIPISMMISMLSLFWSLFLSTLPFGSAH</sequence>
<dbReference type="PRINTS" id="PR01415">
    <property type="entry name" value="ANKYRIN"/>
</dbReference>
<dbReference type="Gene3D" id="1.25.40.20">
    <property type="entry name" value="Ankyrin repeat-containing domain"/>
    <property type="match status" value="1"/>
</dbReference>
<accession>A0A9P4XR70</accession>
<feature type="repeat" description="ANK" evidence="2">
    <location>
        <begin position="843"/>
        <end position="875"/>
    </location>
</feature>
<proteinExistence type="predicted"/>
<keyword evidence="1" id="KW-0677">Repeat</keyword>
<dbReference type="InterPro" id="IPR007111">
    <property type="entry name" value="NACHT_NTPase"/>
</dbReference>
<dbReference type="Pfam" id="PF22939">
    <property type="entry name" value="WHD_GPIID"/>
    <property type="match status" value="1"/>
</dbReference>
<dbReference type="PROSITE" id="PS50837">
    <property type="entry name" value="NACHT"/>
    <property type="match status" value="1"/>
</dbReference>
<evidence type="ECO:0000256" key="1">
    <source>
        <dbReference type="ARBA" id="ARBA00022737"/>
    </source>
</evidence>
<dbReference type="GO" id="GO:0009116">
    <property type="term" value="P:nucleoside metabolic process"/>
    <property type="evidence" value="ECO:0007669"/>
    <property type="project" value="InterPro"/>
</dbReference>
<keyword evidence="4" id="KW-1133">Transmembrane helix</keyword>
<dbReference type="InterPro" id="IPR002110">
    <property type="entry name" value="Ankyrin_rpt"/>
</dbReference>
<feature type="region of interest" description="Disordered" evidence="3">
    <location>
        <begin position="1076"/>
        <end position="1109"/>
    </location>
</feature>
<dbReference type="EMBL" id="QLNT01000001">
    <property type="protein sequence ID" value="KAF3077383.1"/>
    <property type="molecule type" value="Genomic_DNA"/>
</dbReference>
<dbReference type="PANTHER" id="PTHR10039:SF15">
    <property type="entry name" value="NACHT DOMAIN-CONTAINING PROTEIN"/>
    <property type="match status" value="1"/>
</dbReference>
<feature type="compositionally biased region" description="Polar residues" evidence="3">
    <location>
        <begin position="1269"/>
        <end position="1303"/>
    </location>
</feature>
<dbReference type="InterPro" id="IPR027417">
    <property type="entry name" value="P-loop_NTPase"/>
</dbReference>
<feature type="domain" description="NACHT" evidence="5">
    <location>
        <begin position="346"/>
        <end position="493"/>
    </location>
</feature>
<dbReference type="InterPro" id="IPR054471">
    <property type="entry name" value="GPIID_WHD"/>
</dbReference>
<name>A0A9P4XR70_9HYPO</name>
<evidence type="ECO:0000313" key="7">
    <source>
        <dbReference type="Proteomes" id="UP000801864"/>
    </source>
</evidence>
<dbReference type="SUPFAM" id="SSF52540">
    <property type="entry name" value="P-loop containing nucleoside triphosphate hydrolases"/>
    <property type="match status" value="1"/>
</dbReference>
<keyword evidence="4" id="KW-0472">Membrane</keyword>
<feature type="compositionally biased region" description="Acidic residues" evidence="3">
    <location>
        <begin position="1084"/>
        <end position="1103"/>
    </location>
</feature>
<dbReference type="SUPFAM" id="SSF48403">
    <property type="entry name" value="Ankyrin repeat"/>
    <property type="match status" value="1"/>
</dbReference>
<feature type="region of interest" description="Disordered" evidence="3">
    <location>
        <begin position="1269"/>
        <end position="1322"/>
    </location>
</feature>
<evidence type="ECO:0000259" key="5">
    <source>
        <dbReference type="PROSITE" id="PS50837"/>
    </source>
</evidence>
<evidence type="ECO:0000256" key="3">
    <source>
        <dbReference type="SAM" id="MobiDB-lite"/>
    </source>
</evidence>
<keyword evidence="2" id="KW-0040">ANK repeat</keyword>
<evidence type="ECO:0000256" key="2">
    <source>
        <dbReference type="PROSITE-ProRule" id="PRU00023"/>
    </source>
</evidence>
<dbReference type="Gene3D" id="3.40.50.1580">
    <property type="entry name" value="Nucleoside phosphorylase domain"/>
    <property type="match status" value="1"/>
</dbReference>
<dbReference type="InterPro" id="IPR056884">
    <property type="entry name" value="NPHP3-like_N"/>
</dbReference>
<dbReference type="InterPro" id="IPR035994">
    <property type="entry name" value="Nucleoside_phosphorylase_sf"/>
</dbReference>
<keyword evidence="7" id="KW-1185">Reference proteome</keyword>
<dbReference type="PROSITE" id="PS50088">
    <property type="entry name" value="ANK_REPEAT"/>
    <property type="match status" value="2"/>
</dbReference>
<evidence type="ECO:0000313" key="6">
    <source>
        <dbReference type="EMBL" id="KAF3077383.1"/>
    </source>
</evidence>
<dbReference type="Pfam" id="PF24883">
    <property type="entry name" value="NPHP3_N"/>
    <property type="match status" value="1"/>
</dbReference>
<dbReference type="Pfam" id="PF12796">
    <property type="entry name" value="Ank_2"/>
    <property type="match status" value="1"/>
</dbReference>
<organism evidence="6 7">
    <name type="scientific">Trichoderma lentiforme</name>
    <dbReference type="NCBI Taxonomy" id="1567552"/>
    <lineage>
        <taxon>Eukaryota</taxon>
        <taxon>Fungi</taxon>
        <taxon>Dikarya</taxon>
        <taxon>Ascomycota</taxon>
        <taxon>Pezizomycotina</taxon>
        <taxon>Sordariomycetes</taxon>
        <taxon>Hypocreomycetidae</taxon>
        <taxon>Hypocreales</taxon>
        <taxon>Hypocreaceae</taxon>
        <taxon>Trichoderma</taxon>
    </lineage>
</organism>
<dbReference type="InterPro" id="IPR036770">
    <property type="entry name" value="Ankyrin_rpt-contain_sf"/>
</dbReference>